<name>A0AAN9P620_CLITE</name>
<proteinExistence type="predicted"/>
<comment type="caution">
    <text evidence="1">The sequence shown here is derived from an EMBL/GenBank/DDBJ whole genome shotgun (WGS) entry which is preliminary data.</text>
</comment>
<reference evidence="1 2" key="1">
    <citation type="submission" date="2024-01" db="EMBL/GenBank/DDBJ databases">
        <title>The genomes of 5 underutilized Papilionoideae crops provide insights into root nodulation and disease resistance.</title>
        <authorList>
            <person name="Yuan L."/>
        </authorList>
    </citation>
    <scope>NUCLEOTIDE SEQUENCE [LARGE SCALE GENOMIC DNA]</scope>
    <source>
        <strain evidence="1">LY-2023</strain>
        <tissue evidence="1">Leaf</tissue>
    </source>
</reference>
<gene>
    <name evidence="1" type="ORF">RJT34_21981</name>
</gene>
<evidence type="ECO:0000313" key="2">
    <source>
        <dbReference type="Proteomes" id="UP001359559"/>
    </source>
</evidence>
<evidence type="ECO:0000313" key="1">
    <source>
        <dbReference type="EMBL" id="KAK7286758.1"/>
    </source>
</evidence>
<dbReference type="Proteomes" id="UP001359559">
    <property type="component" value="Unassembled WGS sequence"/>
</dbReference>
<dbReference type="EMBL" id="JAYKXN010000005">
    <property type="protein sequence ID" value="KAK7286758.1"/>
    <property type="molecule type" value="Genomic_DNA"/>
</dbReference>
<protein>
    <submittedName>
        <fullName evidence="1">Uncharacterized protein</fullName>
    </submittedName>
</protein>
<dbReference type="AlphaFoldDB" id="A0AAN9P620"/>
<sequence>MIKRRLHWRKMLIVFHDVNKLLSQELKRILNDTYCDANFSDSATSYASTSQMLENLLRSLFIGMGSYCQVLETLRESISKGLTTTGSTDFTLTGDNFPYWSSHTGEGHSVLFKVPQFSDSMKGIILCVVYSSTAGQMADKWQTIVLQVY</sequence>
<accession>A0AAN9P620</accession>
<keyword evidence="2" id="KW-1185">Reference proteome</keyword>
<organism evidence="1 2">
    <name type="scientific">Clitoria ternatea</name>
    <name type="common">Butterfly pea</name>
    <dbReference type="NCBI Taxonomy" id="43366"/>
    <lineage>
        <taxon>Eukaryota</taxon>
        <taxon>Viridiplantae</taxon>
        <taxon>Streptophyta</taxon>
        <taxon>Embryophyta</taxon>
        <taxon>Tracheophyta</taxon>
        <taxon>Spermatophyta</taxon>
        <taxon>Magnoliopsida</taxon>
        <taxon>eudicotyledons</taxon>
        <taxon>Gunneridae</taxon>
        <taxon>Pentapetalae</taxon>
        <taxon>rosids</taxon>
        <taxon>fabids</taxon>
        <taxon>Fabales</taxon>
        <taxon>Fabaceae</taxon>
        <taxon>Papilionoideae</taxon>
        <taxon>50 kb inversion clade</taxon>
        <taxon>NPAAA clade</taxon>
        <taxon>indigoferoid/millettioid clade</taxon>
        <taxon>Phaseoleae</taxon>
        <taxon>Clitoria</taxon>
    </lineage>
</organism>